<accession>A0A2R8BB01</accession>
<evidence type="ECO:0000256" key="1">
    <source>
        <dbReference type="SAM" id="MobiDB-lite"/>
    </source>
</evidence>
<gene>
    <name evidence="3" type="primary">hvrA</name>
    <name evidence="3" type="ORF">ASD8599_00988</name>
</gene>
<feature type="domain" description="DNA-binding protein H-NS-like C-terminal" evidence="2">
    <location>
        <begin position="67"/>
        <end position="112"/>
    </location>
</feature>
<dbReference type="Pfam" id="PF00816">
    <property type="entry name" value="Histone_HNS"/>
    <property type="match status" value="1"/>
</dbReference>
<keyword evidence="4" id="KW-1185">Reference proteome</keyword>
<dbReference type="InterPro" id="IPR027444">
    <property type="entry name" value="H-NS_C_dom"/>
</dbReference>
<feature type="region of interest" description="Disordered" evidence="1">
    <location>
        <begin position="28"/>
        <end position="113"/>
    </location>
</feature>
<reference evidence="3 4" key="1">
    <citation type="submission" date="2018-03" db="EMBL/GenBank/DDBJ databases">
        <authorList>
            <person name="Keele B.F."/>
        </authorList>
    </citation>
    <scope>NUCLEOTIDE SEQUENCE [LARGE SCALE GENOMIC DNA]</scope>
    <source>
        <strain evidence="3 4">CECT 8599</strain>
    </source>
</reference>
<name>A0A2R8BB01_9RHOB</name>
<feature type="compositionally biased region" description="Basic and acidic residues" evidence="1">
    <location>
        <begin position="97"/>
        <end position="113"/>
    </location>
</feature>
<dbReference type="OrthoDB" id="5297879at2"/>
<dbReference type="RefSeq" id="WP_108827490.1">
    <property type="nucleotide sequence ID" value="NZ_OMOR01000001.1"/>
</dbReference>
<organism evidence="3 4">
    <name type="scientific">Ascidiaceihabitans donghaensis</name>
    <dbReference type="NCBI Taxonomy" id="1510460"/>
    <lineage>
        <taxon>Bacteria</taxon>
        <taxon>Pseudomonadati</taxon>
        <taxon>Pseudomonadota</taxon>
        <taxon>Alphaproteobacteria</taxon>
        <taxon>Rhodobacterales</taxon>
        <taxon>Paracoccaceae</taxon>
        <taxon>Ascidiaceihabitans</taxon>
    </lineage>
</organism>
<evidence type="ECO:0000259" key="2">
    <source>
        <dbReference type="SMART" id="SM00528"/>
    </source>
</evidence>
<dbReference type="InterPro" id="IPR037150">
    <property type="entry name" value="H-NS_C_dom_sf"/>
</dbReference>
<dbReference type="Proteomes" id="UP000244880">
    <property type="component" value="Unassembled WGS sequence"/>
</dbReference>
<sequence>MKIDLKSMSRKELEKLRTDVEKALTSLKNKDRRAAQKAAEKAASQFGFTLDELTGTAKAAPAKKDGRKTPKPSKPRYANPTDPKQTWTGKGRQPNWFKEETEKGTTPEAMEIK</sequence>
<feature type="compositionally biased region" description="Basic and acidic residues" evidence="1">
    <location>
        <begin position="28"/>
        <end position="40"/>
    </location>
</feature>
<evidence type="ECO:0000313" key="4">
    <source>
        <dbReference type="Proteomes" id="UP000244880"/>
    </source>
</evidence>
<dbReference type="Gene3D" id="4.10.430.10">
    <property type="entry name" value="Histone-like protein H-NS, C-terminal domain"/>
    <property type="match status" value="1"/>
</dbReference>
<dbReference type="EMBL" id="OMOR01000001">
    <property type="protein sequence ID" value="SPH20250.1"/>
    <property type="molecule type" value="Genomic_DNA"/>
</dbReference>
<evidence type="ECO:0000313" key="3">
    <source>
        <dbReference type="EMBL" id="SPH20250.1"/>
    </source>
</evidence>
<dbReference type="SUPFAM" id="SSF81273">
    <property type="entry name" value="H-NS histone-like proteins"/>
    <property type="match status" value="1"/>
</dbReference>
<dbReference type="SMART" id="SM00528">
    <property type="entry name" value="HNS"/>
    <property type="match status" value="1"/>
</dbReference>
<dbReference type="GO" id="GO:0003677">
    <property type="term" value="F:DNA binding"/>
    <property type="evidence" value="ECO:0007669"/>
    <property type="project" value="InterPro"/>
</dbReference>
<dbReference type="AlphaFoldDB" id="A0A2R8BB01"/>
<proteinExistence type="predicted"/>
<protein>
    <submittedName>
        <fullName evidence="3">Trans-acting regulatory protein HvrA</fullName>
    </submittedName>
</protein>